<dbReference type="InterPro" id="IPR011083">
    <property type="entry name" value="Phage_tail_collar_dom"/>
</dbReference>
<protein>
    <submittedName>
        <fullName evidence="2">Tail protein</fullName>
    </submittedName>
</protein>
<accession>A0A8J2YR03</accession>
<gene>
    <name evidence="2" type="ORF">GCM10011611_10320</name>
</gene>
<feature type="domain" description="Phage tail collar" evidence="1">
    <location>
        <begin position="7"/>
        <end position="62"/>
    </location>
</feature>
<reference evidence="2" key="2">
    <citation type="submission" date="2020-09" db="EMBL/GenBank/DDBJ databases">
        <authorList>
            <person name="Sun Q."/>
            <person name="Zhou Y."/>
        </authorList>
    </citation>
    <scope>NUCLEOTIDE SEQUENCE</scope>
    <source>
        <strain evidence="2">CGMCC 1.15725</strain>
    </source>
</reference>
<dbReference type="Proteomes" id="UP000646365">
    <property type="component" value="Unassembled WGS sequence"/>
</dbReference>
<dbReference type="Pfam" id="PF07484">
    <property type="entry name" value="Collar"/>
    <property type="match status" value="1"/>
</dbReference>
<evidence type="ECO:0000313" key="2">
    <source>
        <dbReference type="EMBL" id="GGF06773.1"/>
    </source>
</evidence>
<evidence type="ECO:0000259" key="1">
    <source>
        <dbReference type="Pfam" id="PF07484"/>
    </source>
</evidence>
<proteinExistence type="predicted"/>
<keyword evidence="3" id="KW-1185">Reference proteome</keyword>
<sequence length="180" mass="18387">MSDYFIGEIRAFSFAFAPSGWALANGASLSVNQNQALYSLIGNAYGGNNVAFNLPDLRGRTPIHSGVSRTGSGTTYQVGNQGGSETVALAADQIPLHNHALEASTTPGIGGNPSGHYFGAVAADPDGNTPNLYGALGASPVPLSSTMLATVGGSAGHNNMQPFAVVNYCIALTGLYPMRP</sequence>
<dbReference type="SUPFAM" id="SSF88874">
    <property type="entry name" value="Receptor-binding domain of short tail fibre protein gp12"/>
    <property type="match status" value="1"/>
</dbReference>
<dbReference type="RefSeq" id="WP_189043179.1">
    <property type="nucleotide sequence ID" value="NZ_BMJQ01000002.1"/>
</dbReference>
<reference evidence="2" key="1">
    <citation type="journal article" date="2014" name="Int. J. Syst. Evol. Microbiol.">
        <title>Complete genome sequence of Corynebacterium casei LMG S-19264T (=DSM 44701T), isolated from a smear-ripened cheese.</title>
        <authorList>
            <consortium name="US DOE Joint Genome Institute (JGI-PGF)"/>
            <person name="Walter F."/>
            <person name="Albersmeier A."/>
            <person name="Kalinowski J."/>
            <person name="Ruckert C."/>
        </authorList>
    </citation>
    <scope>NUCLEOTIDE SEQUENCE</scope>
    <source>
        <strain evidence="2">CGMCC 1.15725</strain>
    </source>
</reference>
<dbReference type="EMBL" id="BMJQ01000002">
    <property type="protein sequence ID" value="GGF06773.1"/>
    <property type="molecule type" value="Genomic_DNA"/>
</dbReference>
<organism evidence="2 3">
    <name type="scientific">Aliidongia dinghuensis</name>
    <dbReference type="NCBI Taxonomy" id="1867774"/>
    <lineage>
        <taxon>Bacteria</taxon>
        <taxon>Pseudomonadati</taxon>
        <taxon>Pseudomonadota</taxon>
        <taxon>Alphaproteobacteria</taxon>
        <taxon>Rhodospirillales</taxon>
        <taxon>Dongiaceae</taxon>
        <taxon>Aliidongia</taxon>
    </lineage>
</organism>
<evidence type="ECO:0000313" key="3">
    <source>
        <dbReference type="Proteomes" id="UP000646365"/>
    </source>
</evidence>
<dbReference type="Gene3D" id="3.90.1340.10">
    <property type="entry name" value="Phage tail collar domain"/>
    <property type="match status" value="1"/>
</dbReference>
<comment type="caution">
    <text evidence="2">The sequence shown here is derived from an EMBL/GenBank/DDBJ whole genome shotgun (WGS) entry which is preliminary data.</text>
</comment>
<dbReference type="AlphaFoldDB" id="A0A8J2YR03"/>
<dbReference type="InterPro" id="IPR037053">
    <property type="entry name" value="Phage_tail_collar_dom_sf"/>
</dbReference>
<name>A0A8J2YR03_9PROT</name>